<dbReference type="AlphaFoldDB" id="A0A1M6C7E5"/>
<dbReference type="EMBL" id="FQZP01000004">
    <property type="protein sequence ID" value="SHI56916.1"/>
    <property type="molecule type" value="Genomic_DNA"/>
</dbReference>
<protein>
    <submittedName>
        <fullName evidence="2">Deoxyribonuclease-4</fullName>
    </submittedName>
</protein>
<dbReference type="GO" id="GO:0008270">
    <property type="term" value="F:zinc ion binding"/>
    <property type="evidence" value="ECO:0007669"/>
    <property type="project" value="InterPro"/>
</dbReference>
<feature type="domain" description="Xylose isomerase-like TIM barrel" evidence="1">
    <location>
        <begin position="26"/>
        <end position="265"/>
    </location>
</feature>
<sequence>MIWFGPAGNPSSFYDKGYKHSWEMPQWLAELGLNAYEYQCTKGVLLKEETAARIGEKCRKHNVRVSIHAPYYINLSSTEKQKREKSIDYILETLRIAKIMGAERIIMHPGYVSGISRETALELAKDTFLSVLDAVRAEGLDDITICPEVLGKHSQLGNILEVVELCSLADYLIPCVDFGHVHALTRGGLKSKKEYLDILKFIGQELGQERMRTVHMHFSRVEVGKGGEKKHWTYADTRYGPDFEPLAEAILELGIEPVIISESRDKMVEDALTLKQIFEAAASR</sequence>
<evidence type="ECO:0000313" key="2">
    <source>
        <dbReference type="EMBL" id="SHI56916.1"/>
    </source>
</evidence>
<dbReference type="RefSeq" id="WP_149677740.1">
    <property type="nucleotide sequence ID" value="NZ_FQZP01000004.1"/>
</dbReference>
<dbReference type="Gene3D" id="3.20.20.150">
    <property type="entry name" value="Divalent-metal-dependent TIM barrel enzymes"/>
    <property type="match status" value="1"/>
</dbReference>
<dbReference type="InterPro" id="IPR013022">
    <property type="entry name" value="Xyl_isomerase-like_TIM-brl"/>
</dbReference>
<dbReference type="OrthoDB" id="9805666at2"/>
<dbReference type="InterPro" id="IPR001719">
    <property type="entry name" value="AP_endonuc_2"/>
</dbReference>
<organism evidence="2 3">
    <name type="scientific">Thermoclostridium caenicola</name>
    <dbReference type="NCBI Taxonomy" id="659425"/>
    <lineage>
        <taxon>Bacteria</taxon>
        <taxon>Bacillati</taxon>
        <taxon>Bacillota</taxon>
        <taxon>Clostridia</taxon>
        <taxon>Eubacteriales</taxon>
        <taxon>Oscillospiraceae</taxon>
        <taxon>Thermoclostridium</taxon>
    </lineage>
</organism>
<dbReference type="PANTHER" id="PTHR21445:SF0">
    <property type="entry name" value="APURINIC-APYRIMIDINIC ENDONUCLEASE"/>
    <property type="match status" value="1"/>
</dbReference>
<dbReference type="InterPro" id="IPR036237">
    <property type="entry name" value="Xyl_isomerase-like_sf"/>
</dbReference>
<dbReference type="Pfam" id="PF01261">
    <property type="entry name" value="AP_endonuc_2"/>
    <property type="match status" value="1"/>
</dbReference>
<dbReference type="SMART" id="SM00518">
    <property type="entry name" value="AP2Ec"/>
    <property type="match status" value="1"/>
</dbReference>
<reference evidence="2 3" key="1">
    <citation type="submission" date="2016-11" db="EMBL/GenBank/DDBJ databases">
        <authorList>
            <person name="Varghese N."/>
            <person name="Submissions S."/>
        </authorList>
    </citation>
    <scope>NUCLEOTIDE SEQUENCE [LARGE SCALE GENOMIC DNA]</scope>
    <source>
        <strain evidence="2 3">DSM 19027</strain>
    </source>
</reference>
<accession>A0A1M6C7E5</accession>
<gene>
    <name evidence="2" type="ORF">SAMN05444373_100474</name>
</gene>
<evidence type="ECO:0000259" key="1">
    <source>
        <dbReference type="Pfam" id="PF01261"/>
    </source>
</evidence>
<proteinExistence type="predicted"/>
<dbReference type="GO" id="GO:0003906">
    <property type="term" value="F:DNA-(apurinic or apyrimidinic site) endonuclease activity"/>
    <property type="evidence" value="ECO:0007669"/>
    <property type="project" value="TreeGrafter"/>
</dbReference>
<dbReference type="GO" id="GO:0003677">
    <property type="term" value="F:DNA binding"/>
    <property type="evidence" value="ECO:0007669"/>
    <property type="project" value="InterPro"/>
</dbReference>
<dbReference type="GO" id="GO:0008081">
    <property type="term" value="F:phosphoric diester hydrolase activity"/>
    <property type="evidence" value="ECO:0007669"/>
    <property type="project" value="TreeGrafter"/>
</dbReference>
<dbReference type="PANTHER" id="PTHR21445">
    <property type="entry name" value="ENDONUCLEASE IV ENDODEOXYRIBONUCLEASE IV"/>
    <property type="match status" value="1"/>
</dbReference>
<dbReference type="SUPFAM" id="SSF51658">
    <property type="entry name" value="Xylose isomerase-like"/>
    <property type="match status" value="1"/>
</dbReference>
<dbReference type="GO" id="GO:0006284">
    <property type="term" value="P:base-excision repair"/>
    <property type="evidence" value="ECO:0007669"/>
    <property type="project" value="TreeGrafter"/>
</dbReference>
<keyword evidence="3" id="KW-1185">Reference proteome</keyword>
<evidence type="ECO:0000313" key="3">
    <source>
        <dbReference type="Proteomes" id="UP000324781"/>
    </source>
</evidence>
<dbReference type="Proteomes" id="UP000324781">
    <property type="component" value="Unassembled WGS sequence"/>
</dbReference>
<name>A0A1M6C7E5_9FIRM</name>